<evidence type="ECO:0000259" key="16">
    <source>
        <dbReference type="Pfam" id="PF16363"/>
    </source>
</evidence>
<dbReference type="Gene3D" id="3.40.50.720">
    <property type="entry name" value="NAD(P)-binding Rossmann-like Domain"/>
    <property type="match status" value="1"/>
</dbReference>
<protein>
    <recommendedName>
        <fullName evidence="6">UDP-glucuronate decarboxylase</fullName>
        <ecNumber evidence="6">4.1.1.35</ecNumber>
    </recommendedName>
</protein>
<keyword evidence="11" id="KW-1133">Transmembrane helix</keyword>
<dbReference type="GO" id="GO:0042732">
    <property type="term" value="P:D-xylose metabolic process"/>
    <property type="evidence" value="ECO:0007669"/>
    <property type="project" value="InterPro"/>
</dbReference>
<dbReference type="RefSeq" id="WP_015218416.1">
    <property type="nucleotide sequence ID" value="NC_019776.1"/>
</dbReference>
<keyword evidence="7" id="KW-0963">Cytoplasm</keyword>
<evidence type="ECO:0000256" key="15">
    <source>
        <dbReference type="ARBA" id="ARBA00023239"/>
    </source>
</evidence>
<dbReference type="Pfam" id="PF16363">
    <property type="entry name" value="GDP_Man_Dehyd"/>
    <property type="match status" value="1"/>
</dbReference>
<dbReference type="GO" id="GO:0070403">
    <property type="term" value="F:NAD+ binding"/>
    <property type="evidence" value="ECO:0007669"/>
    <property type="project" value="InterPro"/>
</dbReference>
<dbReference type="Proteomes" id="UP000010480">
    <property type="component" value="Chromosome"/>
</dbReference>
<evidence type="ECO:0000256" key="14">
    <source>
        <dbReference type="ARBA" id="ARBA00023136"/>
    </source>
</evidence>
<keyword evidence="9" id="KW-0210">Decarboxylase</keyword>
<dbReference type="PATRIC" id="fig|755178.3.peg.575"/>
<dbReference type="GO" id="GO:0005737">
    <property type="term" value="C:cytoplasm"/>
    <property type="evidence" value="ECO:0007669"/>
    <property type="project" value="UniProtKB-SubCell"/>
</dbReference>
<keyword evidence="18" id="KW-1185">Reference proteome</keyword>
<evidence type="ECO:0000256" key="10">
    <source>
        <dbReference type="ARBA" id="ARBA00022968"/>
    </source>
</evidence>
<comment type="cofactor">
    <cofactor evidence="1">
        <name>NAD(+)</name>
        <dbReference type="ChEBI" id="CHEBI:57540"/>
    </cofactor>
</comment>
<evidence type="ECO:0000256" key="9">
    <source>
        <dbReference type="ARBA" id="ARBA00022793"/>
    </source>
</evidence>
<dbReference type="OrthoDB" id="9771073at2"/>
<comment type="pathway">
    <text evidence="4">Nucleotide-sugar biosynthesis; UDP-alpha-D-xylose biosynthesis; UDP-alpha-D-xylose from UDP-alpha-D-glucuronate: step 1/1.</text>
</comment>
<sequence>MRILVTGGAGFVGSHLIDRLMEQGNEVLCLDNFYTGTKANIQKWFNNPYFELIRHDITEPIRLEVDQIYHLACPASPIHYQFNPVKTTKVNVMGTLNMLGLAKRVKARFLLASTSEVYGDPDVHPQPEEYRGNVNCIGLRSCYDEGKRVAETLAFDYYREHKLEIRVARIFNTYGPRMLENDGRVVSNFIAQALRGIPLTVYGDGSQTRSFCYVSDLVEGLMRLMNNDYVGPVNLGNPGEYTILELAKTIQEMVNPEAELVYKPLPEDDPKQRQPDITKAKQYLDWQPTIPLRDGLRMTIEDFRQRICH</sequence>
<evidence type="ECO:0000256" key="1">
    <source>
        <dbReference type="ARBA" id="ARBA00001911"/>
    </source>
</evidence>
<keyword evidence="12" id="KW-0520">NAD</keyword>
<evidence type="ECO:0000256" key="6">
    <source>
        <dbReference type="ARBA" id="ARBA00012290"/>
    </source>
</evidence>
<evidence type="ECO:0000256" key="11">
    <source>
        <dbReference type="ARBA" id="ARBA00022989"/>
    </source>
</evidence>
<comment type="subcellular location">
    <subcellularLocation>
        <location evidence="3">Cytoplasm</location>
    </subcellularLocation>
    <subcellularLocation>
        <location evidence="2">Golgi apparatus</location>
        <location evidence="2">Golgi stack membrane</location>
        <topology evidence="2">Single-pass type II membrane protein</topology>
    </subcellularLocation>
</comment>
<evidence type="ECO:0000256" key="8">
    <source>
        <dbReference type="ARBA" id="ARBA00022692"/>
    </source>
</evidence>
<evidence type="ECO:0000256" key="3">
    <source>
        <dbReference type="ARBA" id="ARBA00004496"/>
    </source>
</evidence>
<dbReference type="InterPro" id="IPR016040">
    <property type="entry name" value="NAD(P)-bd_dom"/>
</dbReference>
<evidence type="ECO:0000256" key="4">
    <source>
        <dbReference type="ARBA" id="ARBA00005100"/>
    </source>
</evidence>
<dbReference type="PANTHER" id="PTHR43078:SF6">
    <property type="entry name" value="UDP-GLUCURONIC ACID DECARBOXYLASE 1"/>
    <property type="match status" value="1"/>
</dbReference>
<evidence type="ECO:0000313" key="18">
    <source>
        <dbReference type="Proteomes" id="UP000010480"/>
    </source>
</evidence>
<dbReference type="UniPathway" id="UPA00796">
    <property type="reaction ID" value="UER00771"/>
</dbReference>
<evidence type="ECO:0000256" key="2">
    <source>
        <dbReference type="ARBA" id="ARBA00004447"/>
    </source>
</evidence>
<dbReference type="SUPFAM" id="SSF51735">
    <property type="entry name" value="NAD(P)-binding Rossmann-fold domains"/>
    <property type="match status" value="1"/>
</dbReference>
<feature type="domain" description="NAD(P)-binding" evidence="16">
    <location>
        <begin position="4"/>
        <end position="299"/>
    </location>
</feature>
<evidence type="ECO:0000256" key="12">
    <source>
        <dbReference type="ARBA" id="ARBA00023027"/>
    </source>
</evidence>
<dbReference type="eggNOG" id="COG0451">
    <property type="taxonomic scope" value="Bacteria"/>
</dbReference>
<evidence type="ECO:0000256" key="5">
    <source>
        <dbReference type="ARBA" id="ARBA00007505"/>
    </source>
</evidence>
<keyword evidence="8" id="KW-0812">Transmembrane</keyword>
<keyword evidence="13" id="KW-0333">Golgi apparatus</keyword>
<organism evidence="17 18">
    <name type="scientific">Cyanobacterium aponinum (strain PCC 10605)</name>
    <dbReference type="NCBI Taxonomy" id="755178"/>
    <lineage>
        <taxon>Bacteria</taxon>
        <taxon>Bacillati</taxon>
        <taxon>Cyanobacteriota</taxon>
        <taxon>Cyanophyceae</taxon>
        <taxon>Oscillatoriophycideae</taxon>
        <taxon>Chroococcales</taxon>
        <taxon>Geminocystaceae</taxon>
        <taxon>Cyanobacterium</taxon>
    </lineage>
</organism>
<keyword evidence="15 17" id="KW-0456">Lyase</keyword>
<gene>
    <name evidence="17" type="ordered locus">Cyan10605_0544</name>
</gene>
<dbReference type="EMBL" id="CP003947">
    <property type="protein sequence ID" value="AFZ52685.1"/>
    <property type="molecule type" value="Genomic_DNA"/>
</dbReference>
<dbReference type="FunFam" id="3.40.50.720:FF:000150">
    <property type="entry name" value="UDP-glucuronic acid decarboxylase 6"/>
    <property type="match status" value="1"/>
</dbReference>
<name>K9Z2A3_CYAAP</name>
<keyword evidence="10" id="KW-0735">Signal-anchor</keyword>
<dbReference type="AlphaFoldDB" id="K9Z2A3"/>
<dbReference type="InterPro" id="IPR036291">
    <property type="entry name" value="NAD(P)-bd_dom_sf"/>
</dbReference>
<dbReference type="PANTHER" id="PTHR43078">
    <property type="entry name" value="UDP-GLUCURONIC ACID DECARBOXYLASE-RELATED"/>
    <property type="match status" value="1"/>
</dbReference>
<dbReference type="HOGENOM" id="CLU_007383_4_0_3"/>
<evidence type="ECO:0000313" key="17">
    <source>
        <dbReference type="EMBL" id="AFZ52685.1"/>
    </source>
</evidence>
<dbReference type="EC" id="4.1.1.35" evidence="6"/>
<dbReference type="GO" id="GO:0048040">
    <property type="term" value="F:UDP-glucuronate decarboxylase activity"/>
    <property type="evidence" value="ECO:0007669"/>
    <property type="project" value="UniProtKB-EC"/>
</dbReference>
<dbReference type="InterPro" id="IPR044516">
    <property type="entry name" value="UXS-like"/>
</dbReference>
<dbReference type="GO" id="GO:0033320">
    <property type="term" value="P:UDP-D-xylose biosynthetic process"/>
    <property type="evidence" value="ECO:0007669"/>
    <property type="project" value="UniProtKB-UniPathway"/>
</dbReference>
<keyword evidence="14" id="KW-0472">Membrane</keyword>
<accession>K9Z2A3</accession>
<dbReference type="STRING" id="755178.Cyan10605_0544"/>
<evidence type="ECO:0000256" key="13">
    <source>
        <dbReference type="ARBA" id="ARBA00023034"/>
    </source>
</evidence>
<proteinExistence type="inferred from homology"/>
<dbReference type="KEGG" id="can:Cyan10605_0544"/>
<comment type="similarity">
    <text evidence="5">Belongs to the NAD(P)-dependent epimerase/dehydratase family. UDP-glucuronic acid decarboxylase subfamily.</text>
</comment>
<reference evidence="18" key="1">
    <citation type="journal article" date="2013" name="Proc. Natl. Acad. Sci. U.S.A.">
        <title>Improving the coverage of the cyanobacterial phylum using diversity-driven genome sequencing.</title>
        <authorList>
            <person name="Shih P.M."/>
            <person name="Wu D."/>
            <person name="Latifi A."/>
            <person name="Axen S.D."/>
            <person name="Fewer D.P."/>
            <person name="Talla E."/>
            <person name="Calteau A."/>
            <person name="Cai F."/>
            <person name="Tandeau de Marsac N."/>
            <person name="Rippka R."/>
            <person name="Herdman M."/>
            <person name="Sivonen K."/>
            <person name="Coursin T."/>
            <person name="Laurent T."/>
            <person name="Goodwin L."/>
            <person name="Nolan M."/>
            <person name="Davenport K.W."/>
            <person name="Han C.S."/>
            <person name="Rubin E.M."/>
            <person name="Eisen J.A."/>
            <person name="Woyke T."/>
            <person name="Gugger M."/>
            <person name="Kerfeld C.A."/>
        </authorList>
    </citation>
    <scope>NUCLEOTIDE SEQUENCE [LARGE SCALE GENOMIC DNA]</scope>
    <source>
        <strain evidence="18">PCC 10605</strain>
    </source>
</reference>
<dbReference type="CDD" id="cd05230">
    <property type="entry name" value="UGD_SDR_e"/>
    <property type="match status" value="1"/>
</dbReference>
<evidence type="ECO:0000256" key="7">
    <source>
        <dbReference type="ARBA" id="ARBA00022490"/>
    </source>
</evidence>